<feature type="compositionally biased region" description="Basic and acidic residues" evidence="1">
    <location>
        <begin position="83"/>
        <end position="97"/>
    </location>
</feature>
<comment type="caution">
    <text evidence="2">The sequence shown here is derived from an EMBL/GenBank/DDBJ whole genome shotgun (WGS) entry which is preliminary data.</text>
</comment>
<accession>A0A7J7XBL7</accession>
<feature type="compositionally biased region" description="Basic residues" evidence="1">
    <location>
        <begin position="155"/>
        <end position="164"/>
    </location>
</feature>
<evidence type="ECO:0000313" key="2">
    <source>
        <dbReference type="EMBL" id="KAF6346786.1"/>
    </source>
</evidence>
<protein>
    <submittedName>
        <fullName evidence="2">Uncharacterized protein</fullName>
    </submittedName>
</protein>
<dbReference type="AlphaFoldDB" id="A0A7J7XBL7"/>
<sequence length="393" mass="41147">MPGPLADGPRTPAARARHSGQARTQVRARGAAPPAPASAPRAALAARSFLGPHGAQVTGGPCPPSPPSTPSTSGCRGGSSLEMDGKTRHLKSHEKGLEQTGQASRPCLWLRRRAQRHARGSCRQRWRVGWHVPKEGSSAGTRSDPQPGLRQPVVRARHHGRSARRGSGGPGAAPALTARFSGVPSQEGHPLARFVHGRAQAPHCPGAWGGSTPSSWLSKWVSWRWLPAGPQEPPEHAVLPLRAALGSSTWLSPRTPPEGAEVRGHSQGGHGVCRWDSEPDDPSGLRCGEPGFHAARGHGLLSPQPPEPPVNASGAPGQVRRQTSEQLEVGRPPSRGSDAGAERSAVLLEGCRACSASGRAWGLVLGRGLPTPRRACGQAVLGGKQRIPEPYAV</sequence>
<evidence type="ECO:0000256" key="1">
    <source>
        <dbReference type="SAM" id="MobiDB-lite"/>
    </source>
</evidence>
<feature type="compositionally biased region" description="Low complexity" evidence="1">
    <location>
        <begin position="70"/>
        <end position="80"/>
    </location>
</feature>
<organism evidence="2 3">
    <name type="scientific">Pipistrellus kuhlii</name>
    <name type="common">Kuhl's pipistrelle</name>
    <dbReference type="NCBI Taxonomy" id="59472"/>
    <lineage>
        <taxon>Eukaryota</taxon>
        <taxon>Metazoa</taxon>
        <taxon>Chordata</taxon>
        <taxon>Craniata</taxon>
        <taxon>Vertebrata</taxon>
        <taxon>Euteleostomi</taxon>
        <taxon>Mammalia</taxon>
        <taxon>Eutheria</taxon>
        <taxon>Laurasiatheria</taxon>
        <taxon>Chiroptera</taxon>
        <taxon>Yangochiroptera</taxon>
        <taxon>Vespertilionidae</taxon>
        <taxon>Pipistrellus</taxon>
    </lineage>
</organism>
<feature type="region of interest" description="Disordered" evidence="1">
    <location>
        <begin position="277"/>
        <end position="341"/>
    </location>
</feature>
<dbReference type="Proteomes" id="UP000558488">
    <property type="component" value="Unassembled WGS sequence"/>
</dbReference>
<dbReference type="EMBL" id="JACAGB010000008">
    <property type="protein sequence ID" value="KAF6346786.1"/>
    <property type="molecule type" value="Genomic_DNA"/>
</dbReference>
<reference evidence="2 3" key="1">
    <citation type="journal article" date="2020" name="Nature">
        <title>Six reference-quality genomes reveal evolution of bat adaptations.</title>
        <authorList>
            <person name="Jebb D."/>
            <person name="Huang Z."/>
            <person name="Pippel M."/>
            <person name="Hughes G.M."/>
            <person name="Lavrichenko K."/>
            <person name="Devanna P."/>
            <person name="Winkler S."/>
            <person name="Jermiin L.S."/>
            <person name="Skirmuntt E.C."/>
            <person name="Katzourakis A."/>
            <person name="Burkitt-Gray L."/>
            <person name="Ray D.A."/>
            <person name="Sullivan K.A.M."/>
            <person name="Roscito J.G."/>
            <person name="Kirilenko B.M."/>
            <person name="Davalos L.M."/>
            <person name="Corthals A.P."/>
            <person name="Power M.L."/>
            <person name="Jones G."/>
            <person name="Ransome R.D."/>
            <person name="Dechmann D.K.N."/>
            <person name="Locatelli A.G."/>
            <person name="Puechmaille S.J."/>
            <person name="Fedrigo O."/>
            <person name="Jarvis E.D."/>
            <person name="Hiller M."/>
            <person name="Vernes S.C."/>
            <person name="Myers E.W."/>
            <person name="Teeling E.C."/>
        </authorList>
    </citation>
    <scope>NUCLEOTIDE SEQUENCE [LARGE SCALE GENOMIC DNA]</scope>
    <source>
        <strain evidence="2">MPipKuh1</strain>
        <tissue evidence="2">Flight muscle</tissue>
    </source>
</reference>
<feature type="region of interest" description="Disordered" evidence="1">
    <location>
        <begin position="155"/>
        <end position="187"/>
    </location>
</feature>
<feature type="compositionally biased region" description="Low complexity" evidence="1">
    <location>
        <begin position="27"/>
        <end position="47"/>
    </location>
</feature>
<keyword evidence="3" id="KW-1185">Reference proteome</keyword>
<name>A0A7J7XBL7_PIPKU</name>
<evidence type="ECO:0000313" key="3">
    <source>
        <dbReference type="Proteomes" id="UP000558488"/>
    </source>
</evidence>
<proteinExistence type="predicted"/>
<feature type="region of interest" description="Disordered" evidence="1">
    <location>
        <begin position="1"/>
        <end position="101"/>
    </location>
</feature>
<gene>
    <name evidence="2" type="ORF">mPipKuh1_010570</name>
</gene>